<evidence type="ECO:0000256" key="10">
    <source>
        <dbReference type="ARBA" id="ARBA00023303"/>
    </source>
</evidence>
<dbReference type="InterPro" id="IPR001320">
    <property type="entry name" value="Iontro_rcpt_C"/>
</dbReference>
<evidence type="ECO:0000256" key="6">
    <source>
        <dbReference type="ARBA" id="ARBA00023136"/>
    </source>
</evidence>
<keyword evidence="4 11" id="KW-1133">Transmembrane helix</keyword>
<protein>
    <recommendedName>
        <fullName evidence="12">Ionotropic glutamate receptor C-terminal domain-containing protein</fullName>
    </recommendedName>
</protein>
<keyword evidence="14" id="KW-1185">Reference proteome</keyword>
<reference evidence="13 14" key="1">
    <citation type="journal article" date="2015" name="Genome Biol. Evol.">
        <title>Comparative Genomics of a Bacterivorous Green Alga Reveals Evolutionary Causalities and Consequences of Phago-Mixotrophic Mode of Nutrition.</title>
        <authorList>
            <person name="Burns J.A."/>
            <person name="Paasch A."/>
            <person name="Narechania A."/>
            <person name="Kim E."/>
        </authorList>
    </citation>
    <scope>NUCLEOTIDE SEQUENCE [LARGE SCALE GENOMIC DNA]</scope>
    <source>
        <strain evidence="13 14">PLY_AMNH</strain>
    </source>
</reference>
<gene>
    <name evidence="13" type="ORF">CYMTET_40691</name>
</gene>
<keyword evidence="6 11" id="KW-0472">Membrane</keyword>
<dbReference type="InterPro" id="IPR015683">
    <property type="entry name" value="Ionotropic_Glu_rcpt"/>
</dbReference>
<keyword evidence="7" id="KW-0675">Receptor</keyword>
<proteinExistence type="predicted"/>
<evidence type="ECO:0000256" key="1">
    <source>
        <dbReference type="ARBA" id="ARBA00004141"/>
    </source>
</evidence>
<evidence type="ECO:0000313" key="13">
    <source>
        <dbReference type="EMBL" id="KAK3249902.1"/>
    </source>
</evidence>
<dbReference type="Proteomes" id="UP001190700">
    <property type="component" value="Unassembled WGS sequence"/>
</dbReference>
<keyword evidence="8" id="KW-0325">Glycoprotein</keyword>
<name>A0AAE0C7N4_9CHLO</name>
<evidence type="ECO:0000313" key="14">
    <source>
        <dbReference type="Proteomes" id="UP001190700"/>
    </source>
</evidence>
<feature type="transmembrane region" description="Helical" evidence="11">
    <location>
        <begin position="270"/>
        <end position="290"/>
    </location>
</feature>
<dbReference type="PANTHER" id="PTHR18966">
    <property type="entry name" value="IONOTROPIC GLUTAMATE RECEPTOR"/>
    <property type="match status" value="1"/>
</dbReference>
<keyword evidence="2" id="KW-0813">Transport</keyword>
<evidence type="ECO:0000256" key="11">
    <source>
        <dbReference type="SAM" id="Phobius"/>
    </source>
</evidence>
<keyword evidence="3 11" id="KW-0812">Transmembrane</keyword>
<dbReference type="Gene3D" id="1.10.287.70">
    <property type="match status" value="1"/>
</dbReference>
<feature type="domain" description="Ionotropic glutamate receptor C-terminal" evidence="12">
    <location>
        <begin position="62"/>
        <end position="281"/>
    </location>
</feature>
<accession>A0AAE0C7N4</accession>
<dbReference type="GO" id="GO:0016020">
    <property type="term" value="C:membrane"/>
    <property type="evidence" value="ECO:0007669"/>
    <property type="project" value="UniProtKB-SubCell"/>
</dbReference>
<sequence length="468" mass="52176">MVVLEKNEMEWRASDPRGVHIGYDHTDHSEKPALEQISIAKRWRQASNVACAKYPWRDAAKNFAATCYLTYLTFTQTQPLEPQSAFGKLALANYAFFVLVLGASYTANLAAFLTNNARSGQYTSLEQVLTEMDEADKICSSQSMHETLKRLNPKLEGRLFDIEDETSFDTMDMGGCVAAIEALENAQDAWSHSRHHCNKEAVGDIVAYVYVSFPVREDLEKDISSFITHFLESGAFSESYERHKTEYLGTGSCTSSDATSSHTTLNLNDMGGAFILLYLGLGLLLCCSGMRSLFLRRKASVQSGSMGLLLEDIALQERRRHSSAVARTTDHITASRNGDRDELSQISNMMDVLKSKVNKIIAERYPVLDTMAQTEGFLDVQKSSSLKSFKSLRDISQPSSPTLDERQTVLDSIEQDGCLWNIRVGMEGERNAVESLAYEKQPSHIYTNNPLSFHVQDANNISAAEMSN</sequence>
<evidence type="ECO:0000256" key="7">
    <source>
        <dbReference type="ARBA" id="ARBA00023170"/>
    </source>
</evidence>
<evidence type="ECO:0000259" key="12">
    <source>
        <dbReference type="Pfam" id="PF00060"/>
    </source>
</evidence>
<keyword evidence="9" id="KW-1071">Ligand-gated ion channel</keyword>
<evidence type="ECO:0000256" key="3">
    <source>
        <dbReference type="ARBA" id="ARBA00022692"/>
    </source>
</evidence>
<keyword evidence="10" id="KW-0407">Ion channel</keyword>
<evidence type="ECO:0000256" key="5">
    <source>
        <dbReference type="ARBA" id="ARBA00023065"/>
    </source>
</evidence>
<organism evidence="13 14">
    <name type="scientific">Cymbomonas tetramitiformis</name>
    <dbReference type="NCBI Taxonomy" id="36881"/>
    <lineage>
        <taxon>Eukaryota</taxon>
        <taxon>Viridiplantae</taxon>
        <taxon>Chlorophyta</taxon>
        <taxon>Pyramimonadophyceae</taxon>
        <taxon>Pyramimonadales</taxon>
        <taxon>Pyramimonadaceae</taxon>
        <taxon>Cymbomonas</taxon>
    </lineage>
</organism>
<evidence type="ECO:0000256" key="4">
    <source>
        <dbReference type="ARBA" id="ARBA00022989"/>
    </source>
</evidence>
<comment type="caution">
    <text evidence="13">The sequence shown here is derived from an EMBL/GenBank/DDBJ whole genome shotgun (WGS) entry which is preliminary data.</text>
</comment>
<evidence type="ECO:0000256" key="9">
    <source>
        <dbReference type="ARBA" id="ARBA00023286"/>
    </source>
</evidence>
<dbReference type="Pfam" id="PF00060">
    <property type="entry name" value="Lig_chan"/>
    <property type="match status" value="1"/>
</dbReference>
<comment type="subcellular location">
    <subcellularLocation>
        <location evidence="1">Membrane</location>
        <topology evidence="1">Multi-pass membrane protein</topology>
    </subcellularLocation>
</comment>
<keyword evidence="5" id="KW-0406">Ion transport</keyword>
<evidence type="ECO:0000256" key="2">
    <source>
        <dbReference type="ARBA" id="ARBA00022448"/>
    </source>
</evidence>
<dbReference type="GO" id="GO:0015276">
    <property type="term" value="F:ligand-gated monoatomic ion channel activity"/>
    <property type="evidence" value="ECO:0007669"/>
    <property type="project" value="InterPro"/>
</dbReference>
<dbReference type="AlphaFoldDB" id="A0AAE0C7N4"/>
<dbReference type="EMBL" id="LGRX02027026">
    <property type="protein sequence ID" value="KAK3249902.1"/>
    <property type="molecule type" value="Genomic_DNA"/>
</dbReference>
<evidence type="ECO:0000256" key="8">
    <source>
        <dbReference type="ARBA" id="ARBA00023180"/>
    </source>
</evidence>